<keyword evidence="6" id="KW-1185">Reference proteome</keyword>
<dbReference type="InterPro" id="IPR055129">
    <property type="entry name" value="YEATS_dom"/>
</dbReference>
<dbReference type="InterPro" id="IPR038704">
    <property type="entry name" value="YEAST_sf"/>
</dbReference>
<dbReference type="Pfam" id="PF03366">
    <property type="entry name" value="YEATS"/>
    <property type="match status" value="1"/>
</dbReference>
<keyword evidence="1 2" id="KW-0539">Nucleus</keyword>
<dbReference type="GeneID" id="30035659"/>
<evidence type="ECO:0000256" key="2">
    <source>
        <dbReference type="PROSITE-ProRule" id="PRU00376"/>
    </source>
</evidence>
<dbReference type="InterPro" id="IPR027353">
    <property type="entry name" value="NET_dom"/>
</dbReference>
<protein>
    <submittedName>
        <fullName evidence="5">TATA-binding protein-associated factor TAF14</fullName>
    </submittedName>
</protein>
<dbReference type="EMBL" id="CP014503">
    <property type="protein sequence ID" value="ANB15968.1"/>
    <property type="molecule type" value="Genomic_DNA"/>
</dbReference>
<dbReference type="PIRSF" id="PIRSF016551">
    <property type="entry name" value="SAS5/TFIID_14"/>
    <property type="match status" value="1"/>
</dbReference>
<feature type="region of interest" description="Disordered" evidence="3">
    <location>
        <begin position="80"/>
        <end position="120"/>
    </location>
</feature>
<dbReference type="Proteomes" id="UP000189580">
    <property type="component" value="Chromosome b"/>
</dbReference>
<gene>
    <name evidence="5" type="primary">TAF14</name>
    <name evidence="5" type="ORF">AWJ20_3617</name>
</gene>
<dbReference type="OrthoDB" id="1741717at2759"/>
<dbReference type="GO" id="GO:0005674">
    <property type="term" value="C:transcription factor TFIIF complex"/>
    <property type="evidence" value="ECO:0007669"/>
    <property type="project" value="EnsemblFungi"/>
</dbReference>
<evidence type="ECO:0000313" key="6">
    <source>
        <dbReference type="Proteomes" id="UP000189580"/>
    </source>
</evidence>
<proteinExistence type="predicted"/>
<dbReference type="PROSITE" id="PS51037">
    <property type="entry name" value="YEATS"/>
    <property type="match status" value="1"/>
</dbReference>
<dbReference type="GO" id="GO:0031011">
    <property type="term" value="C:Ino80 complex"/>
    <property type="evidence" value="ECO:0007669"/>
    <property type="project" value="EnsemblFungi"/>
</dbReference>
<evidence type="ECO:0000256" key="3">
    <source>
        <dbReference type="SAM" id="MobiDB-lite"/>
    </source>
</evidence>
<dbReference type="InterPro" id="IPR016665">
    <property type="entry name" value="Sas5/TAF14"/>
</dbReference>
<dbReference type="GO" id="GO:0006338">
    <property type="term" value="P:chromatin remodeling"/>
    <property type="evidence" value="ECO:0007669"/>
    <property type="project" value="EnsemblFungi"/>
</dbReference>
<dbReference type="GO" id="GO:0016514">
    <property type="term" value="C:SWI/SNF complex"/>
    <property type="evidence" value="ECO:0007669"/>
    <property type="project" value="EnsemblFungi"/>
</dbReference>
<feature type="domain" description="YEATS" evidence="4">
    <location>
        <begin position="1"/>
        <end position="82"/>
    </location>
</feature>
<accession>A0A170QY93</accession>
<dbReference type="GO" id="GO:0005669">
    <property type="term" value="C:transcription factor TFIID complex"/>
    <property type="evidence" value="ECO:0007669"/>
    <property type="project" value="EnsemblFungi"/>
</dbReference>
<sequence>MKTSICKGIGNLTSQVLKKVPFKIEEQGWGEFDLGIVLHMVDKSGEHTLSHDLNFATNEYKNDHLLEFPTNRPGLLKLLAESGPVPGHNAPGASGTSAGGTDYATGDKRKGEDDGNKLRKKTKTIEKGSVDLERLADGLEKLGEDDLLEVVTMVNNNKTPDMYIKNVPDEGEFHMDLCTLPDRLLKSLWDFVKKRTEV</sequence>
<organism evidence="5 6">
    <name type="scientific">Sugiyamaella lignohabitans</name>
    <dbReference type="NCBI Taxonomy" id="796027"/>
    <lineage>
        <taxon>Eukaryota</taxon>
        <taxon>Fungi</taxon>
        <taxon>Dikarya</taxon>
        <taxon>Ascomycota</taxon>
        <taxon>Saccharomycotina</taxon>
        <taxon>Dipodascomycetes</taxon>
        <taxon>Dipodascales</taxon>
        <taxon>Trichomonascaceae</taxon>
        <taxon>Sugiyamaella</taxon>
    </lineage>
</organism>
<dbReference type="Pfam" id="PF17035">
    <property type="entry name" value="BET"/>
    <property type="match status" value="1"/>
</dbReference>
<comment type="subcellular location">
    <subcellularLocation>
        <location evidence="2">Nucleus</location>
    </subcellularLocation>
</comment>
<dbReference type="RefSeq" id="XP_018738445.1">
    <property type="nucleotide sequence ID" value="XM_018880646.1"/>
</dbReference>
<evidence type="ECO:0000259" key="4">
    <source>
        <dbReference type="PROSITE" id="PS51037"/>
    </source>
</evidence>
<dbReference type="Gene3D" id="2.60.40.1970">
    <property type="entry name" value="YEATS domain"/>
    <property type="match status" value="1"/>
</dbReference>
<dbReference type="AlphaFoldDB" id="A0A170QY93"/>
<name>A0A170QY93_9ASCO</name>
<evidence type="ECO:0000313" key="5">
    <source>
        <dbReference type="EMBL" id="ANB15968.1"/>
    </source>
</evidence>
<feature type="compositionally biased region" description="Basic and acidic residues" evidence="3">
    <location>
        <begin position="105"/>
        <end position="120"/>
    </location>
</feature>
<dbReference type="KEGG" id="slb:AWJ20_3617"/>
<reference evidence="5 6" key="1">
    <citation type="submission" date="2016-02" db="EMBL/GenBank/DDBJ databases">
        <title>Complete genome sequence and transcriptome regulation of the pentose utilising yeast Sugiyamaella lignohabitans.</title>
        <authorList>
            <person name="Bellasio M."/>
            <person name="Peymann A."/>
            <person name="Valli M."/>
            <person name="Sipitzky M."/>
            <person name="Graf A."/>
            <person name="Sauer M."/>
            <person name="Marx H."/>
            <person name="Mattanovich D."/>
        </authorList>
    </citation>
    <scope>NUCLEOTIDE SEQUENCE [LARGE SCALE GENOMIC DNA]</scope>
    <source>
        <strain evidence="5 6">CBS 10342</strain>
    </source>
</reference>
<evidence type="ECO:0000256" key="1">
    <source>
        <dbReference type="ARBA" id="ARBA00023242"/>
    </source>
</evidence>
<feature type="compositionally biased region" description="Low complexity" evidence="3">
    <location>
        <begin position="92"/>
        <end position="104"/>
    </location>
</feature>